<dbReference type="VEuPathDB" id="FungiDB:HCDG_07498"/>
<keyword evidence="2" id="KW-1133">Transmembrane helix</keyword>
<feature type="compositionally biased region" description="Low complexity" evidence="1">
    <location>
        <begin position="632"/>
        <end position="646"/>
    </location>
</feature>
<proteinExistence type="predicted"/>
<dbReference type="InterPro" id="IPR056337">
    <property type="entry name" value="LHD_YVC1"/>
</dbReference>
<evidence type="ECO:0000259" key="4">
    <source>
        <dbReference type="Pfam" id="PF23317"/>
    </source>
</evidence>
<sequence>MVRWGSLLGADHRHRAHRELYEGRRLLPVRRNEAIPPALPAKEVTKVALRLKYQIEQVIPCELDEDSVTKANSNILTKAVIQTTREAGGEENKACVVYCLLVCLRWFKLQALAELWDSDLHELRAVACEVLAKRIIEAEENNEYLMNDVLLKRYSMCIDGENTPPVNAVERAVDLHALRVIGSSGYQKCIKYLWHGWLCQDDKDPSTFIEYPERVNTKYWSHVNPDRLRAPIYQNTVQIFFSLLYLVLYTIVINTINPSGDLDIVEGILYIMTLGFVCDEFAKFWKVGRFYFGFWNAFNSTLYILLVISFILRIVALTRSPDSGDAERIRFNALSYNFLAFSAPMFWGRILLYLDTFRFFGAMLVVLKVMMKESLIFFALLGVVIIGFLQGFMGMDQADPKNAMTASNILQGMANSVMQSPDFGVFQEFAAPFGILLYYFFTFVVMVILLNILIALYNSAYEDITGNAIDEYMALFAQRTLQFVRAPDENVFIARTLKLDRNLLLIIPFEWWLPSARYERLNHYVMGIIYSPLLLITALIETLNARRIRLNRRLGEEDDDILQEWEEAAQDLQVDFQAENWDLKVAETKPNVELDPCVLEIRELKGQVAELMGSVKRLKEQVEGVRRGSDGGTIVNGVNEVGVTEVSSRDGNGEDTGPVNGEEGGLTQATEAGGDETGEPRE</sequence>
<keyword evidence="2" id="KW-0472">Membrane</keyword>
<dbReference type="PANTHER" id="PTHR35859">
    <property type="entry name" value="NONSELECTIVE CATION CHANNEL PROTEIN"/>
    <property type="match status" value="1"/>
</dbReference>
<gene>
    <name evidence="5" type="ORF">HCDG_07498</name>
</gene>
<dbReference type="Proteomes" id="UP000002624">
    <property type="component" value="Unassembled WGS sequence"/>
</dbReference>
<feature type="transmembrane region" description="Helical" evidence="2">
    <location>
        <begin position="375"/>
        <end position="395"/>
    </location>
</feature>
<evidence type="ECO:0000259" key="3">
    <source>
        <dbReference type="Pfam" id="PF23190"/>
    </source>
</evidence>
<dbReference type="InterPro" id="IPR052971">
    <property type="entry name" value="TRP_calcium_channel"/>
</dbReference>
<feature type="region of interest" description="Disordered" evidence="1">
    <location>
        <begin position="629"/>
        <end position="682"/>
    </location>
</feature>
<accession>C6HN32</accession>
<keyword evidence="2" id="KW-0812">Transmembrane</keyword>
<feature type="transmembrane region" description="Helical" evidence="2">
    <location>
        <begin position="436"/>
        <end position="457"/>
    </location>
</feature>
<organism evidence="5 6">
    <name type="scientific">Ajellomyces capsulatus (strain H143)</name>
    <name type="common">Darling's disease fungus</name>
    <name type="synonym">Histoplasma capsulatum</name>
    <dbReference type="NCBI Taxonomy" id="544712"/>
    <lineage>
        <taxon>Eukaryota</taxon>
        <taxon>Fungi</taxon>
        <taxon>Dikarya</taxon>
        <taxon>Ascomycota</taxon>
        <taxon>Pezizomycotina</taxon>
        <taxon>Eurotiomycetes</taxon>
        <taxon>Eurotiomycetidae</taxon>
        <taxon>Onygenales</taxon>
        <taxon>Ajellomycetaceae</taxon>
        <taxon>Histoplasma</taxon>
    </lineage>
</organism>
<dbReference type="OrthoDB" id="301415at2759"/>
<feature type="domain" description="Calcium channel YVC1-like C-terminal transmembrane" evidence="4">
    <location>
        <begin position="250"/>
        <end position="537"/>
    </location>
</feature>
<dbReference type="OMA" id="YQKCIKY"/>
<dbReference type="InterPro" id="IPR056336">
    <property type="entry name" value="YVC1_C"/>
</dbReference>
<reference evidence="6" key="1">
    <citation type="submission" date="2009-05" db="EMBL/GenBank/DDBJ databases">
        <title>The genome sequence of Ajellomyces capsulatus strain H143.</title>
        <authorList>
            <person name="Champion M."/>
            <person name="Cuomo C.A."/>
            <person name="Ma L.-J."/>
            <person name="Henn M.R."/>
            <person name="Sil A."/>
            <person name="Goldman B."/>
            <person name="Young S.K."/>
            <person name="Kodira C.D."/>
            <person name="Zeng Q."/>
            <person name="Koehrsen M."/>
            <person name="Alvarado L."/>
            <person name="Berlin A.M."/>
            <person name="Borenstein D."/>
            <person name="Chen Z."/>
            <person name="Engels R."/>
            <person name="Freedman E."/>
            <person name="Gellesch M."/>
            <person name="Goldberg J."/>
            <person name="Griggs A."/>
            <person name="Gujja S."/>
            <person name="Heiman D.I."/>
            <person name="Hepburn T.A."/>
            <person name="Howarth C."/>
            <person name="Jen D."/>
            <person name="Larson L."/>
            <person name="Lewis B."/>
            <person name="Mehta T."/>
            <person name="Park D."/>
            <person name="Pearson M."/>
            <person name="Roberts A."/>
            <person name="Saif S."/>
            <person name="Shea T.D."/>
            <person name="Shenoy N."/>
            <person name="Sisk P."/>
            <person name="Stolte C."/>
            <person name="Sykes S."/>
            <person name="Walk T."/>
            <person name="White J."/>
            <person name="Yandava C."/>
            <person name="Klein B."/>
            <person name="McEwen J.G."/>
            <person name="Puccia R."/>
            <person name="Goldman G.H."/>
            <person name="Felipe M.S."/>
            <person name="Nino-Vega G."/>
            <person name="San-Blas G."/>
            <person name="Taylor J.W."/>
            <person name="Mendoza L."/>
            <person name="Galagan J.E."/>
            <person name="Nusbaum C."/>
            <person name="Birren B.W."/>
        </authorList>
    </citation>
    <scope>NUCLEOTIDE SEQUENCE [LARGE SCALE GENOMIC DNA]</scope>
    <source>
        <strain evidence="6">H143</strain>
    </source>
</reference>
<dbReference type="Pfam" id="PF23317">
    <property type="entry name" value="YVC1_C"/>
    <property type="match status" value="1"/>
</dbReference>
<feature type="domain" description="YVC1 N-terminal linker helical" evidence="3">
    <location>
        <begin position="44"/>
        <end position="223"/>
    </location>
</feature>
<dbReference type="STRING" id="544712.C6HN32"/>
<feature type="transmembrane region" description="Helical" evidence="2">
    <location>
        <begin position="237"/>
        <end position="256"/>
    </location>
</feature>
<name>C6HN32_AJECH</name>
<evidence type="ECO:0000256" key="1">
    <source>
        <dbReference type="SAM" id="MobiDB-lite"/>
    </source>
</evidence>
<evidence type="ECO:0000313" key="5">
    <source>
        <dbReference type="EMBL" id="EER38629.1"/>
    </source>
</evidence>
<dbReference type="eggNOG" id="ENOG502QTER">
    <property type="taxonomic scope" value="Eukaryota"/>
</dbReference>
<dbReference type="Pfam" id="PF23190">
    <property type="entry name" value="LHD_TRPY1"/>
    <property type="match status" value="1"/>
</dbReference>
<feature type="compositionally biased region" description="Acidic residues" evidence="1">
    <location>
        <begin position="673"/>
        <end position="682"/>
    </location>
</feature>
<evidence type="ECO:0000256" key="2">
    <source>
        <dbReference type="SAM" id="Phobius"/>
    </source>
</evidence>
<dbReference type="AlphaFoldDB" id="C6HN32"/>
<feature type="transmembrane region" description="Helical" evidence="2">
    <location>
        <begin position="524"/>
        <end position="543"/>
    </location>
</feature>
<protein>
    <submittedName>
        <fullName evidence="5">Vacuolar cation channel</fullName>
    </submittedName>
</protein>
<dbReference type="EMBL" id="GG692431">
    <property type="protein sequence ID" value="EER38629.1"/>
    <property type="molecule type" value="Genomic_DNA"/>
</dbReference>
<dbReference type="PANTHER" id="PTHR35859:SF1">
    <property type="entry name" value="NONSELECTIVE CATION CHANNEL PROTEIN"/>
    <property type="match status" value="1"/>
</dbReference>
<feature type="transmembrane region" description="Helical" evidence="2">
    <location>
        <begin position="297"/>
        <end position="316"/>
    </location>
</feature>
<feature type="transmembrane region" description="Helical" evidence="2">
    <location>
        <begin position="268"/>
        <end position="285"/>
    </location>
</feature>
<evidence type="ECO:0000313" key="6">
    <source>
        <dbReference type="Proteomes" id="UP000002624"/>
    </source>
</evidence>
<dbReference type="HOGENOM" id="CLU_014123_0_0_1"/>